<organism evidence="1 2">
    <name type="scientific">Tuber magnatum</name>
    <name type="common">white Piedmont truffle</name>
    <dbReference type="NCBI Taxonomy" id="42249"/>
    <lineage>
        <taxon>Eukaryota</taxon>
        <taxon>Fungi</taxon>
        <taxon>Dikarya</taxon>
        <taxon>Ascomycota</taxon>
        <taxon>Pezizomycotina</taxon>
        <taxon>Pezizomycetes</taxon>
        <taxon>Pezizales</taxon>
        <taxon>Tuberaceae</taxon>
        <taxon>Tuber</taxon>
    </lineage>
</organism>
<reference evidence="1 2" key="1">
    <citation type="submission" date="2018-03" db="EMBL/GenBank/DDBJ databases">
        <title>Genomes of Pezizomycetes fungi and the evolution of truffles.</title>
        <authorList>
            <person name="Murat C."/>
            <person name="Payen T."/>
            <person name="Noel B."/>
            <person name="Kuo A."/>
            <person name="Martin F.M."/>
        </authorList>
    </citation>
    <scope>NUCLEOTIDE SEQUENCE [LARGE SCALE GENOMIC DNA]</scope>
    <source>
        <strain evidence="1">091103-1</strain>
    </source>
</reference>
<name>A0A317T3Q7_9PEZI</name>
<dbReference type="Proteomes" id="UP000246991">
    <property type="component" value="Unassembled WGS sequence"/>
</dbReference>
<dbReference type="EMBL" id="PYWC01000004">
    <property type="protein sequence ID" value="PWW80051.1"/>
    <property type="molecule type" value="Genomic_DNA"/>
</dbReference>
<feature type="non-terminal residue" evidence="1">
    <location>
        <position position="226"/>
    </location>
</feature>
<accession>A0A317T3Q7</accession>
<protein>
    <submittedName>
        <fullName evidence="1">Uncharacterized protein</fullName>
    </submittedName>
</protein>
<comment type="caution">
    <text evidence="1">The sequence shown here is derived from an EMBL/GenBank/DDBJ whole genome shotgun (WGS) entry which is preliminary data.</text>
</comment>
<keyword evidence="2" id="KW-1185">Reference proteome</keyword>
<evidence type="ECO:0000313" key="1">
    <source>
        <dbReference type="EMBL" id="PWW80051.1"/>
    </source>
</evidence>
<gene>
    <name evidence="1" type="ORF">C7212DRAFT_305632</name>
</gene>
<dbReference type="AlphaFoldDB" id="A0A317T3Q7"/>
<proteinExistence type="predicted"/>
<evidence type="ECO:0000313" key="2">
    <source>
        <dbReference type="Proteomes" id="UP000246991"/>
    </source>
</evidence>
<sequence>MVDTPSAPGDGSAMDSSVVHETVAPDMIAGRRWEGSYFKECGKNLNPRIGLGEIKIDEFPAFIEDNYHHLLLLHGVGFQPLKSLERRERVVSWTNSIREYAGGLGHVYHSGERPVSDCFRSLTAKDFGDGKTAPGTDVNTRKSVRAIPTLRLLSSRTGFGQRPQFEDDHENLVNDWEAAMRLMEEFSGADHSVRRLKRKKNILGIRDKNIKGKNPAKEPLGEHQRL</sequence>